<gene>
    <name evidence="1" type="ORF">IM787_10555</name>
</gene>
<organism evidence="1 2">
    <name type="scientific">Ramlibacter pallidus</name>
    <dbReference type="NCBI Taxonomy" id="2780087"/>
    <lineage>
        <taxon>Bacteria</taxon>
        <taxon>Pseudomonadati</taxon>
        <taxon>Pseudomonadota</taxon>
        <taxon>Betaproteobacteria</taxon>
        <taxon>Burkholderiales</taxon>
        <taxon>Comamonadaceae</taxon>
        <taxon>Ramlibacter</taxon>
    </lineage>
</organism>
<dbReference type="EMBL" id="JADDIV010000003">
    <property type="protein sequence ID" value="MBE7368009.1"/>
    <property type="molecule type" value="Genomic_DNA"/>
</dbReference>
<dbReference type="RefSeq" id="WP_193676627.1">
    <property type="nucleotide sequence ID" value="NZ_JADDIV010000003.1"/>
</dbReference>
<sequence>MEQTVDRQKDQLALHVFTSMATIQKAGDHRVHFTANQAFTSKAAAANDSRDFILATGESFVQQDHHSKVDYKVVAVRPSSVVLEYNSAFSHLSFGKNLVTKDKGSFEVSYK</sequence>
<name>A0ABR9S3I2_9BURK</name>
<evidence type="ECO:0000313" key="1">
    <source>
        <dbReference type="EMBL" id="MBE7368009.1"/>
    </source>
</evidence>
<comment type="caution">
    <text evidence="1">The sequence shown here is derived from an EMBL/GenBank/DDBJ whole genome shotgun (WGS) entry which is preliminary data.</text>
</comment>
<keyword evidence="2" id="KW-1185">Reference proteome</keyword>
<reference evidence="1 2" key="1">
    <citation type="submission" date="2020-10" db="EMBL/GenBank/DDBJ databases">
        <title>Ramlibacter sp. HM2 16S ribosomal RNA gene Genome sequencing and assembly.</title>
        <authorList>
            <person name="Kang M."/>
        </authorList>
    </citation>
    <scope>NUCLEOTIDE SEQUENCE [LARGE SCALE GENOMIC DNA]</scope>
    <source>
        <strain evidence="1 2">HM2</strain>
    </source>
</reference>
<evidence type="ECO:0000313" key="2">
    <source>
        <dbReference type="Proteomes" id="UP000806285"/>
    </source>
</evidence>
<proteinExistence type="predicted"/>
<accession>A0ABR9S3I2</accession>
<dbReference type="Proteomes" id="UP000806285">
    <property type="component" value="Unassembled WGS sequence"/>
</dbReference>
<protein>
    <submittedName>
        <fullName evidence="1">Uncharacterized protein</fullName>
    </submittedName>
</protein>